<reference evidence="2" key="1">
    <citation type="submission" date="2021-12" db="EMBL/GenBank/DDBJ databases">
        <authorList>
            <person name="King R."/>
        </authorList>
    </citation>
    <scope>NUCLEOTIDE SEQUENCE</scope>
</reference>
<dbReference type="OrthoDB" id="7489337at2759"/>
<dbReference type="InterPro" id="IPR012337">
    <property type="entry name" value="RNaseH-like_sf"/>
</dbReference>
<dbReference type="AlphaFoldDB" id="A0A9N9WK49"/>
<evidence type="ECO:0000313" key="3">
    <source>
        <dbReference type="Proteomes" id="UP001153714"/>
    </source>
</evidence>
<evidence type="ECO:0000259" key="1">
    <source>
        <dbReference type="Pfam" id="PF05699"/>
    </source>
</evidence>
<dbReference type="Pfam" id="PF05699">
    <property type="entry name" value="Dimer_Tnp_hAT"/>
    <property type="match status" value="1"/>
</dbReference>
<dbReference type="InterPro" id="IPR008906">
    <property type="entry name" value="HATC_C_dom"/>
</dbReference>
<evidence type="ECO:0000313" key="2">
    <source>
        <dbReference type="EMBL" id="CAG9794107.1"/>
    </source>
</evidence>
<dbReference type="Proteomes" id="UP001153714">
    <property type="component" value="Chromosome 6"/>
</dbReference>
<organism evidence="2 3">
    <name type="scientific">Diatraea saccharalis</name>
    <name type="common">sugarcane borer</name>
    <dbReference type="NCBI Taxonomy" id="40085"/>
    <lineage>
        <taxon>Eukaryota</taxon>
        <taxon>Metazoa</taxon>
        <taxon>Ecdysozoa</taxon>
        <taxon>Arthropoda</taxon>
        <taxon>Hexapoda</taxon>
        <taxon>Insecta</taxon>
        <taxon>Pterygota</taxon>
        <taxon>Neoptera</taxon>
        <taxon>Endopterygota</taxon>
        <taxon>Lepidoptera</taxon>
        <taxon>Glossata</taxon>
        <taxon>Ditrysia</taxon>
        <taxon>Pyraloidea</taxon>
        <taxon>Crambidae</taxon>
        <taxon>Crambinae</taxon>
        <taxon>Diatraea</taxon>
    </lineage>
</organism>
<protein>
    <recommendedName>
        <fullName evidence="1">HAT C-terminal dimerisation domain-containing protein</fullName>
    </recommendedName>
</protein>
<dbReference type="SUPFAM" id="SSF53098">
    <property type="entry name" value="Ribonuclease H-like"/>
    <property type="match status" value="1"/>
</dbReference>
<sequence length="180" mass="20038">MHGCTHFVNPESLSSSSLETTSKTVMIKYAESFFDRLFAASGNEDTVGIHNSSADEEDNLSLRTLRDTAMAMANNNNDNISFESELNEAINKATASISATKIDRSKLKKEFQLFEVSKQRTSNLVLLYKALLTVKPTSTDSERTFSVAGNFVTKTRNRVSDKSLHAIVFLKARFLQAKKD</sequence>
<dbReference type="EMBL" id="OU893337">
    <property type="protein sequence ID" value="CAG9794107.1"/>
    <property type="molecule type" value="Genomic_DNA"/>
</dbReference>
<accession>A0A9N9WK49</accession>
<name>A0A9N9WK49_9NEOP</name>
<gene>
    <name evidence="2" type="ORF">DIATSA_LOCUS11507</name>
</gene>
<feature type="domain" description="HAT C-terminal dimerisation" evidence="1">
    <location>
        <begin position="115"/>
        <end position="171"/>
    </location>
</feature>
<reference evidence="2" key="2">
    <citation type="submission" date="2022-10" db="EMBL/GenBank/DDBJ databases">
        <authorList>
            <consortium name="ENA_rothamsted_submissions"/>
            <consortium name="culmorum"/>
            <person name="King R."/>
        </authorList>
    </citation>
    <scope>NUCLEOTIDE SEQUENCE</scope>
</reference>
<keyword evidence="3" id="KW-1185">Reference proteome</keyword>
<dbReference type="GO" id="GO:0046983">
    <property type="term" value="F:protein dimerization activity"/>
    <property type="evidence" value="ECO:0007669"/>
    <property type="project" value="InterPro"/>
</dbReference>
<proteinExistence type="predicted"/>